<dbReference type="Proteomes" id="UP000076842">
    <property type="component" value="Unassembled WGS sequence"/>
</dbReference>
<dbReference type="SUPFAM" id="SSF51735">
    <property type="entry name" value="NAD(P)-binding Rossmann-fold domains"/>
    <property type="match status" value="1"/>
</dbReference>
<proteinExistence type="predicted"/>
<dbReference type="GO" id="GO:0016651">
    <property type="term" value="F:oxidoreductase activity, acting on NAD(P)H"/>
    <property type="evidence" value="ECO:0007669"/>
    <property type="project" value="InterPro"/>
</dbReference>
<dbReference type="InterPro" id="IPR036291">
    <property type="entry name" value="NAD(P)-bd_dom_sf"/>
</dbReference>
<dbReference type="SMART" id="SM00829">
    <property type="entry name" value="PKS_ER"/>
    <property type="match status" value="1"/>
</dbReference>
<organism evidence="2 3">
    <name type="scientific">Calocera cornea HHB12733</name>
    <dbReference type="NCBI Taxonomy" id="1353952"/>
    <lineage>
        <taxon>Eukaryota</taxon>
        <taxon>Fungi</taxon>
        <taxon>Dikarya</taxon>
        <taxon>Basidiomycota</taxon>
        <taxon>Agaricomycotina</taxon>
        <taxon>Dacrymycetes</taxon>
        <taxon>Dacrymycetales</taxon>
        <taxon>Dacrymycetaceae</taxon>
        <taxon>Calocera</taxon>
    </lineage>
</organism>
<dbReference type="InterPro" id="IPR013149">
    <property type="entry name" value="ADH-like_C"/>
</dbReference>
<keyword evidence="3" id="KW-1185">Reference proteome</keyword>
<dbReference type="Pfam" id="PF08240">
    <property type="entry name" value="ADH_N"/>
    <property type="match status" value="1"/>
</dbReference>
<dbReference type="Gene3D" id="3.90.180.10">
    <property type="entry name" value="Medium-chain alcohol dehydrogenases, catalytic domain"/>
    <property type="match status" value="1"/>
</dbReference>
<evidence type="ECO:0000313" key="3">
    <source>
        <dbReference type="Proteomes" id="UP000076842"/>
    </source>
</evidence>
<accession>A0A165I343</accession>
<dbReference type="PANTHER" id="PTHR45348:SF2">
    <property type="entry name" value="ZINC-TYPE ALCOHOL DEHYDROGENASE-LIKE PROTEIN C2E1P3.01"/>
    <property type="match status" value="1"/>
</dbReference>
<dbReference type="OrthoDB" id="3233595at2759"/>
<evidence type="ECO:0000259" key="1">
    <source>
        <dbReference type="SMART" id="SM00829"/>
    </source>
</evidence>
<evidence type="ECO:0000313" key="2">
    <source>
        <dbReference type="EMBL" id="KZT60073.1"/>
    </source>
</evidence>
<dbReference type="InterPro" id="IPR047122">
    <property type="entry name" value="Trans-enoyl_RdTase-like"/>
</dbReference>
<dbReference type="InterPro" id="IPR013154">
    <property type="entry name" value="ADH-like_N"/>
</dbReference>
<sequence length="349" mass="37526">MAQNIGILITETYQKKLAPAQAVELWEPGKREVRVKVMAAAQNPVDWKQIDYNFGNLPLPYINGFDAAGVVDKLGEGVTKYKVGDRTAAFSPLGQGAKYGIYQKYNLARVDGSILIPQSLSFDDAATLPTAFWTAAIGLFSLIRFPLPLEGDKLAPLAQAQAQVEAETLLVWGGSSSVGAMAVQLAVASGLRVIATAGKRSFDYVQSLGAEVVLDYHDVDIVDQIKALAPNLRYAYDAISEHGSTESVLSSLAHPASEVALVLPYAGTVPGHVTRHQIMSGAIYVPEQAAELARLGTLWQALTMAGRLIPHPVRVMPRGLDSVDEGFGLARRGEVSGEKIVYRPQETEV</sequence>
<dbReference type="Gene3D" id="3.40.50.720">
    <property type="entry name" value="NAD(P)-binding Rossmann-like Domain"/>
    <property type="match status" value="1"/>
</dbReference>
<dbReference type="InterPro" id="IPR020843">
    <property type="entry name" value="ER"/>
</dbReference>
<dbReference type="InParanoid" id="A0A165I343"/>
<dbReference type="FunCoup" id="A0A165I343">
    <property type="interactions" value="12"/>
</dbReference>
<feature type="domain" description="Enoyl reductase (ER)" evidence="1">
    <location>
        <begin position="6"/>
        <end position="341"/>
    </location>
</feature>
<gene>
    <name evidence="2" type="ORF">CALCODRAFT_480968</name>
</gene>
<dbReference type="EMBL" id="KV423934">
    <property type="protein sequence ID" value="KZT60073.1"/>
    <property type="molecule type" value="Genomic_DNA"/>
</dbReference>
<dbReference type="AlphaFoldDB" id="A0A165I343"/>
<dbReference type="Pfam" id="PF00107">
    <property type="entry name" value="ADH_zinc_N"/>
    <property type="match status" value="1"/>
</dbReference>
<protein>
    <submittedName>
        <fullName evidence="2">GroES-like protein</fullName>
    </submittedName>
</protein>
<name>A0A165I343_9BASI</name>
<dbReference type="PANTHER" id="PTHR45348">
    <property type="entry name" value="HYPOTHETICAL OXIDOREDUCTASE (EUROFUNG)"/>
    <property type="match status" value="1"/>
</dbReference>
<dbReference type="InterPro" id="IPR011032">
    <property type="entry name" value="GroES-like_sf"/>
</dbReference>
<dbReference type="SUPFAM" id="SSF50129">
    <property type="entry name" value="GroES-like"/>
    <property type="match status" value="1"/>
</dbReference>
<dbReference type="CDD" id="cd08249">
    <property type="entry name" value="enoyl_reductase_like"/>
    <property type="match status" value="1"/>
</dbReference>
<dbReference type="STRING" id="1353952.A0A165I343"/>
<reference evidence="2 3" key="1">
    <citation type="journal article" date="2016" name="Mol. Biol. Evol.">
        <title>Comparative Genomics of Early-Diverging Mushroom-Forming Fungi Provides Insights into the Origins of Lignocellulose Decay Capabilities.</title>
        <authorList>
            <person name="Nagy L.G."/>
            <person name="Riley R."/>
            <person name="Tritt A."/>
            <person name="Adam C."/>
            <person name="Daum C."/>
            <person name="Floudas D."/>
            <person name="Sun H."/>
            <person name="Yadav J.S."/>
            <person name="Pangilinan J."/>
            <person name="Larsson K.H."/>
            <person name="Matsuura K."/>
            <person name="Barry K."/>
            <person name="Labutti K."/>
            <person name="Kuo R."/>
            <person name="Ohm R.A."/>
            <person name="Bhattacharya S.S."/>
            <person name="Shirouzu T."/>
            <person name="Yoshinaga Y."/>
            <person name="Martin F.M."/>
            <person name="Grigoriev I.V."/>
            <person name="Hibbett D.S."/>
        </authorList>
    </citation>
    <scope>NUCLEOTIDE SEQUENCE [LARGE SCALE GENOMIC DNA]</scope>
    <source>
        <strain evidence="2 3">HHB12733</strain>
    </source>
</reference>